<keyword evidence="2" id="KW-1185">Reference proteome</keyword>
<dbReference type="EMBL" id="MSYM01000013">
    <property type="protein sequence ID" value="OLP05713.1"/>
    <property type="molecule type" value="Genomic_DNA"/>
</dbReference>
<comment type="caution">
    <text evidence="1">The sequence shown here is derived from an EMBL/GenBank/DDBJ whole genome shotgun (WGS) entry which is preliminary data.</text>
</comment>
<reference evidence="1" key="1">
    <citation type="submission" date="2017-01" db="EMBL/GenBank/DDBJ databases">
        <title>Genome sequence of Rhodoferax antarcticus ANT.BR, a psychrophilic purple nonsulfur bacterium from an Antarctic microbial mat.</title>
        <authorList>
            <person name="Baker J."/>
            <person name="Riester C."/>
            <person name="Skinner B."/>
            <person name="Newell A."/>
            <person name="Swingley W."/>
            <person name="Madigan M."/>
            <person name="Jung D."/>
            <person name="Asao M."/>
            <person name="Chen M."/>
            <person name="Loughlin P."/>
            <person name="Pan H."/>
            <person name="Lin S."/>
            <person name="Li N."/>
            <person name="Shaw J."/>
            <person name="Prado M."/>
            <person name="Sherman C."/>
            <person name="Li X."/>
            <person name="Tang J."/>
            <person name="Blankenship R."/>
            <person name="Zhao T."/>
            <person name="Touchman J."/>
            <person name="Sattley M."/>
        </authorList>
    </citation>
    <scope>NUCLEOTIDE SEQUENCE [LARGE SCALE GENOMIC DNA]</scope>
    <source>
        <strain evidence="1">ANT.BR</strain>
    </source>
</reference>
<proteinExistence type="predicted"/>
<organism evidence="1 2">
    <name type="scientific">Rhodoferax antarcticus ANT.BR</name>
    <dbReference type="NCBI Taxonomy" id="1111071"/>
    <lineage>
        <taxon>Bacteria</taxon>
        <taxon>Pseudomonadati</taxon>
        <taxon>Pseudomonadota</taxon>
        <taxon>Betaproteobacteria</taxon>
        <taxon>Burkholderiales</taxon>
        <taxon>Comamonadaceae</taxon>
        <taxon>Rhodoferax</taxon>
    </lineage>
</organism>
<dbReference type="AlphaFoldDB" id="A0A1Q8YCH9"/>
<gene>
    <name evidence="1" type="ORF">BLL52_1939</name>
</gene>
<evidence type="ECO:0000313" key="1">
    <source>
        <dbReference type="EMBL" id="OLP05713.1"/>
    </source>
</evidence>
<name>A0A1Q8YCH9_9BURK</name>
<protein>
    <submittedName>
        <fullName evidence="1">Uncharacterized protein</fullName>
    </submittedName>
</protein>
<accession>A0A1Q8YCH9</accession>
<dbReference type="Proteomes" id="UP000185911">
    <property type="component" value="Unassembled WGS sequence"/>
</dbReference>
<sequence>MSVVGFYALSSSGQSIFQRGTVLYSAHAWVLWGENPSAAVLPLPGVT</sequence>
<evidence type="ECO:0000313" key="2">
    <source>
        <dbReference type="Proteomes" id="UP000185911"/>
    </source>
</evidence>